<dbReference type="EMBL" id="UFYW01000001">
    <property type="protein sequence ID" value="STD83356.1"/>
    <property type="molecule type" value="Genomic_DNA"/>
</dbReference>
<keyword evidence="2" id="KW-0805">Transcription regulation</keyword>
<dbReference type="GO" id="GO:0006355">
    <property type="term" value="P:regulation of DNA-templated transcription"/>
    <property type="evidence" value="ECO:0007669"/>
    <property type="project" value="InterPro"/>
</dbReference>
<sequence length="600" mass="71140">MNTRQKKLVDLLLANQRKYEVIDYYSKKLLCSEKTIRNDLKIIQEFIKRHHIKAALDKVPGRGVRLIIEDEEDEHLAYLLDIYRLQIDSRYSLFHDAFYILLFRNKPIPIPELAELTYSNSTTLKHEIKHWETLLNNFSITLDKHKGIKVIGDEKKIRLFALYYFFGFSNNAFSYEFTRSSQAQIDHIHQSFVTQLSIKLNISFTSNAFLHFAMYLKIMTERLKLKYSIQYCNQIPLDEYQRENFHLIQDLFSSHYKICIPETECLFLLDLIEISTKQKSIEEIQNFAPSKTVKKAVKVFIQQIQQIINYSFDPLTIKALEAEFDLAIIRSKKEIRVINTLYNDIIQKDPFLFGTVSFLFNSTPELSIFNFNRMDICRFVMIIKNNIDQYFLEYPQITAVLISNTGMDQLFYTKKTIEKYLPFIKIEHFLSPEQLKNSKLAIDIIISFEYLNNPCYPIVYVDYLLTYDKLMSLKSKIQDIVFTRKTLKETTYSSIRLSKRKNYYLDDLKNVLLTYFSDKKYDFNRETMKKVISNSSFVVEDCLYLITFFPDLSQLEKITFHLKKELIIGMNQVFKVVLFIADLNEIHQFYGRPAILLDVK</sequence>
<accession>A0A376GZ87</accession>
<evidence type="ECO:0000256" key="3">
    <source>
        <dbReference type="ARBA" id="ARBA00023159"/>
    </source>
</evidence>
<dbReference type="InterPro" id="IPR050661">
    <property type="entry name" value="BglG_antiterminators"/>
</dbReference>
<keyword evidence="7" id="KW-1185">Reference proteome</keyword>
<keyword evidence="1" id="KW-0677">Repeat</keyword>
<evidence type="ECO:0000256" key="1">
    <source>
        <dbReference type="ARBA" id="ARBA00022737"/>
    </source>
</evidence>
<name>A0A376GZ87_ENTGA</name>
<dbReference type="AlphaFoldDB" id="A0A376GZ87"/>
<dbReference type="PANTHER" id="PTHR30185">
    <property type="entry name" value="CRYPTIC BETA-GLUCOSIDE BGL OPERON ANTITERMINATOR"/>
    <property type="match status" value="1"/>
</dbReference>
<dbReference type="InterPro" id="IPR036634">
    <property type="entry name" value="PRD_sf"/>
</dbReference>
<dbReference type="RefSeq" id="WP_060813636.1">
    <property type="nucleotide sequence ID" value="NZ_JBHULA010000024.1"/>
</dbReference>
<dbReference type="SUPFAM" id="SSF63520">
    <property type="entry name" value="PTS-regulatory domain, PRD"/>
    <property type="match status" value="1"/>
</dbReference>
<keyword evidence="4" id="KW-0804">Transcription</keyword>
<reference evidence="6 7" key="1">
    <citation type="submission" date="2018-06" db="EMBL/GenBank/DDBJ databases">
        <authorList>
            <consortium name="Pathogen Informatics"/>
            <person name="Doyle S."/>
        </authorList>
    </citation>
    <scope>NUCLEOTIDE SEQUENCE [LARGE SCALE GENOMIC DNA]</scope>
    <source>
        <strain evidence="6 7">NCTC12360</strain>
    </source>
</reference>
<dbReference type="PANTHER" id="PTHR30185:SF18">
    <property type="entry name" value="TRANSCRIPTIONAL REGULATOR MTLR"/>
    <property type="match status" value="1"/>
</dbReference>
<gene>
    <name evidence="6" type="ORF">NCTC12360_01820</name>
</gene>
<protein>
    <submittedName>
        <fullName evidence="6">Transcriptional antiterminator of lichenan operon, BglG family</fullName>
    </submittedName>
</protein>
<keyword evidence="3" id="KW-0010">Activator</keyword>
<evidence type="ECO:0000256" key="2">
    <source>
        <dbReference type="ARBA" id="ARBA00023015"/>
    </source>
</evidence>
<evidence type="ECO:0000259" key="5">
    <source>
        <dbReference type="PROSITE" id="PS51372"/>
    </source>
</evidence>
<proteinExistence type="predicted"/>
<dbReference type="InterPro" id="IPR007737">
    <property type="entry name" value="Mga_HTH"/>
</dbReference>
<feature type="domain" description="PRD" evidence="5">
    <location>
        <begin position="176"/>
        <end position="282"/>
    </location>
</feature>
<organism evidence="6 7">
    <name type="scientific">Enterococcus gallinarum</name>
    <dbReference type="NCBI Taxonomy" id="1353"/>
    <lineage>
        <taxon>Bacteria</taxon>
        <taxon>Bacillati</taxon>
        <taxon>Bacillota</taxon>
        <taxon>Bacilli</taxon>
        <taxon>Lactobacillales</taxon>
        <taxon>Enterococcaceae</taxon>
        <taxon>Enterococcus</taxon>
    </lineage>
</organism>
<dbReference type="PROSITE" id="PS51372">
    <property type="entry name" value="PRD_2"/>
    <property type="match status" value="1"/>
</dbReference>
<evidence type="ECO:0000313" key="6">
    <source>
        <dbReference type="EMBL" id="STD83356.1"/>
    </source>
</evidence>
<dbReference type="Proteomes" id="UP000254807">
    <property type="component" value="Unassembled WGS sequence"/>
</dbReference>
<dbReference type="Pfam" id="PF05043">
    <property type="entry name" value="Mga"/>
    <property type="match status" value="1"/>
</dbReference>
<evidence type="ECO:0000313" key="7">
    <source>
        <dbReference type="Proteomes" id="UP000254807"/>
    </source>
</evidence>
<dbReference type="OrthoDB" id="3175596at2"/>
<dbReference type="InterPro" id="IPR036388">
    <property type="entry name" value="WH-like_DNA-bd_sf"/>
</dbReference>
<dbReference type="Gene3D" id="1.10.10.10">
    <property type="entry name" value="Winged helix-like DNA-binding domain superfamily/Winged helix DNA-binding domain"/>
    <property type="match status" value="1"/>
</dbReference>
<evidence type="ECO:0000256" key="4">
    <source>
        <dbReference type="ARBA" id="ARBA00023163"/>
    </source>
</evidence>
<dbReference type="InterPro" id="IPR011608">
    <property type="entry name" value="PRD"/>
</dbReference>